<dbReference type="EMBL" id="JAOCZP010000001">
    <property type="protein sequence ID" value="MCT7373620.1"/>
    <property type="molecule type" value="Genomic_DNA"/>
</dbReference>
<keyword evidence="2 5" id="KW-0812">Transmembrane</keyword>
<keyword evidence="3 5" id="KW-1133">Transmembrane helix</keyword>
<keyword evidence="4 5" id="KW-0472">Membrane</keyword>
<dbReference type="Proteomes" id="UP001320831">
    <property type="component" value="Unassembled WGS sequence"/>
</dbReference>
<evidence type="ECO:0000256" key="2">
    <source>
        <dbReference type="ARBA" id="ARBA00022692"/>
    </source>
</evidence>
<comment type="subcellular location">
    <subcellularLocation>
        <location evidence="1">Membrane</location>
        <topology evidence="1">Multi-pass membrane protein</topology>
    </subcellularLocation>
</comment>
<keyword evidence="8" id="KW-1185">Reference proteome</keyword>
<feature type="transmembrane region" description="Helical" evidence="5">
    <location>
        <begin position="71"/>
        <end position="95"/>
    </location>
</feature>
<name>A0ABT2LGQ3_9HYPH</name>
<protein>
    <submittedName>
        <fullName evidence="7">NnrU family protein</fullName>
    </submittedName>
</protein>
<dbReference type="InterPro" id="IPR009915">
    <property type="entry name" value="NnrU_dom"/>
</dbReference>
<organism evidence="7 8">
    <name type="scientific">Chelativorans salis</name>
    <dbReference type="NCBI Taxonomy" id="2978478"/>
    <lineage>
        <taxon>Bacteria</taxon>
        <taxon>Pseudomonadati</taxon>
        <taxon>Pseudomonadota</taxon>
        <taxon>Alphaproteobacteria</taxon>
        <taxon>Hyphomicrobiales</taxon>
        <taxon>Phyllobacteriaceae</taxon>
        <taxon>Chelativorans</taxon>
    </lineage>
</organism>
<accession>A0ABT2LGQ3</accession>
<proteinExistence type="predicted"/>
<reference evidence="7 8" key="1">
    <citation type="submission" date="2022-09" db="EMBL/GenBank/DDBJ databases">
        <title>Chelativorans salina sp. nov., a novel slightly halophilic bacterium isolated from a saline lake sediment enrichment.</title>
        <authorList>
            <person name="Gao L."/>
            <person name="Fang B.-Z."/>
            <person name="Li W.-J."/>
        </authorList>
    </citation>
    <scope>NUCLEOTIDE SEQUENCE [LARGE SCALE GENOMIC DNA]</scope>
    <source>
        <strain evidence="7 8">EGI FJ00035</strain>
    </source>
</reference>
<evidence type="ECO:0000256" key="1">
    <source>
        <dbReference type="ARBA" id="ARBA00004141"/>
    </source>
</evidence>
<sequence length="189" mass="20191">MLVLILGLLLFLGTHSLLIVAPHLRENVLATRGKGAWMLPYTVASILGLALIVWGYGLARQDPTVLYATPPALRHVTLLLMLPVFPLLIAAYAPGHIKTTIGHPMLIATMLWGAAHLLANGTLADLFLFGGIALWAGADWASVTQRPRGPASSKAPSLRNDVIAVVGGLIVYVVFVGWLHRVLFGVSPL</sequence>
<gene>
    <name evidence="7" type="ORF">N5A92_00975</name>
</gene>
<evidence type="ECO:0000256" key="3">
    <source>
        <dbReference type="ARBA" id="ARBA00022989"/>
    </source>
</evidence>
<evidence type="ECO:0000256" key="5">
    <source>
        <dbReference type="SAM" id="Phobius"/>
    </source>
</evidence>
<evidence type="ECO:0000256" key="4">
    <source>
        <dbReference type="ARBA" id="ARBA00023136"/>
    </source>
</evidence>
<feature type="transmembrane region" description="Helical" evidence="5">
    <location>
        <begin position="40"/>
        <end position="59"/>
    </location>
</feature>
<evidence type="ECO:0000313" key="8">
    <source>
        <dbReference type="Proteomes" id="UP001320831"/>
    </source>
</evidence>
<dbReference type="RefSeq" id="WP_260899947.1">
    <property type="nucleotide sequence ID" value="NZ_JAOCZP010000001.1"/>
</dbReference>
<evidence type="ECO:0000259" key="6">
    <source>
        <dbReference type="Pfam" id="PF07298"/>
    </source>
</evidence>
<feature type="domain" description="NnrU" evidence="6">
    <location>
        <begin position="3"/>
        <end position="188"/>
    </location>
</feature>
<comment type="caution">
    <text evidence="7">The sequence shown here is derived from an EMBL/GenBank/DDBJ whole genome shotgun (WGS) entry which is preliminary data.</text>
</comment>
<evidence type="ECO:0000313" key="7">
    <source>
        <dbReference type="EMBL" id="MCT7373620.1"/>
    </source>
</evidence>
<feature type="transmembrane region" description="Helical" evidence="5">
    <location>
        <begin position="163"/>
        <end position="184"/>
    </location>
</feature>
<dbReference type="Pfam" id="PF07298">
    <property type="entry name" value="NnrU"/>
    <property type="match status" value="1"/>
</dbReference>